<evidence type="ECO:0008006" key="4">
    <source>
        <dbReference type="Google" id="ProtNLM"/>
    </source>
</evidence>
<sequence>MPTSTTHTTPPRHPVNNPSTFSTRTSDAMSRRQTSSQTPLRPAPVEANLSTSCTNGVERPKAFGQCPDSNQPSALDRQKQSLPPTESYRSRQLDPSSRITKPSPQSKASKVKRIGWSRSHVQEYEGYGSDNGDDPTCRPGATPIFACHFYKSQPAQHIKCMTLRLTRIRDIRQHIQRQHTRLYCPTCHETFSSRSQRDDHIYVRVCTPCAPSTMDKLDVALQKLADHRADRGLSTREQWYEIWSRLFPDATRPGSPYLGSMLEETIYLIRDHWTQERSRLLPAFQSQNKLANDENFGELLVHVFKDFHTQEEHGTPDSSREPSPVNEPDGHGTALPGLSNSLPSTTVPSTAPPLLLGNMSSMDCSLYFTQPNASPQWTLPWDLAANVGYISPNFQDLLPGNGQASLASTLDFNRLTQLYQDAPNPGIPDSQFILDVYQSEAVQLLAPQYSQNIELSDNYNRNI</sequence>
<reference evidence="2" key="1">
    <citation type="journal article" date="2021" name="Nat. Commun.">
        <title>Genetic determinants of endophytism in the Arabidopsis root mycobiome.</title>
        <authorList>
            <person name="Mesny F."/>
            <person name="Miyauchi S."/>
            <person name="Thiergart T."/>
            <person name="Pickel B."/>
            <person name="Atanasova L."/>
            <person name="Karlsson M."/>
            <person name="Huettel B."/>
            <person name="Barry K.W."/>
            <person name="Haridas S."/>
            <person name="Chen C."/>
            <person name="Bauer D."/>
            <person name="Andreopoulos W."/>
            <person name="Pangilinan J."/>
            <person name="LaButti K."/>
            <person name="Riley R."/>
            <person name="Lipzen A."/>
            <person name="Clum A."/>
            <person name="Drula E."/>
            <person name="Henrissat B."/>
            <person name="Kohler A."/>
            <person name="Grigoriev I.V."/>
            <person name="Martin F.M."/>
            <person name="Hacquard S."/>
        </authorList>
    </citation>
    <scope>NUCLEOTIDE SEQUENCE</scope>
    <source>
        <strain evidence="2">MPI-CAGE-AT-0021</strain>
    </source>
</reference>
<dbReference type="PANTHER" id="PTHR38166">
    <property type="entry name" value="C2H2-TYPE DOMAIN-CONTAINING PROTEIN-RELATED"/>
    <property type="match status" value="1"/>
</dbReference>
<dbReference type="PANTHER" id="PTHR38166:SF1">
    <property type="entry name" value="C2H2-TYPE DOMAIN-CONTAINING PROTEIN"/>
    <property type="match status" value="1"/>
</dbReference>
<organism evidence="2 3">
    <name type="scientific">Dactylonectria estremocensis</name>
    <dbReference type="NCBI Taxonomy" id="1079267"/>
    <lineage>
        <taxon>Eukaryota</taxon>
        <taxon>Fungi</taxon>
        <taxon>Dikarya</taxon>
        <taxon>Ascomycota</taxon>
        <taxon>Pezizomycotina</taxon>
        <taxon>Sordariomycetes</taxon>
        <taxon>Hypocreomycetidae</taxon>
        <taxon>Hypocreales</taxon>
        <taxon>Nectriaceae</taxon>
        <taxon>Dactylonectria</taxon>
    </lineage>
</organism>
<evidence type="ECO:0000313" key="2">
    <source>
        <dbReference type="EMBL" id="KAH7123372.1"/>
    </source>
</evidence>
<feature type="region of interest" description="Disordered" evidence="1">
    <location>
        <begin position="310"/>
        <end position="349"/>
    </location>
</feature>
<dbReference type="AlphaFoldDB" id="A0A9P9DQU9"/>
<feature type="compositionally biased region" description="Polar residues" evidence="1">
    <location>
        <begin position="93"/>
        <end position="108"/>
    </location>
</feature>
<name>A0A9P9DQU9_9HYPO</name>
<dbReference type="EMBL" id="JAGMUU010000025">
    <property type="protein sequence ID" value="KAH7123372.1"/>
    <property type="molecule type" value="Genomic_DNA"/>
</dbReference>
<feature type="compositionally biased region" description="Polar residues" evidence="1">
    <location>
        <begin position="19"/>
        <end position="39"/>
    </location>
</feature>
<comment type="caution">
    <text evidence="2">The sequence shown here is derived from an EMBL/GenBank/DDBJ whole genome shotgun (WGS) entry which is preliminary data.</text>
</comment>
<feature type="compositionally biased region" description="Basic and acidic residues" evidence="1">
    <location>
        <begin position="310"/>
        <end position="320"/>
    </location>
</feature>
<evidence type="ECO:0000313" key="3">
    <source>
        <dbReference type="Proteomes" id="UP000717696"/>
    </source>
</evidence>
<dbReference type="Proteomes" id="UP000717696">
    <property type="component" value="Unassembled WGS sequence"/>
</dbReference>
<dbReference type="OrthoDB" id="3564303at2759"/>
<gene>
    <name evidence="2" type="ORF">B0J13DRAFT_153049</name>
</gene>
<protein>
    <recommendedName>
        <fullName evidence="4">C2H2-type domain-containing protein</fullName>
    </recommendedName>
</protein>
<keyword evidence="3" id="KW-1185">Reference proteome</keyword>
<proteinExistence type="predicted"/>
<feature type="compositionally biased region" description="Low complexity" evidence="1">
    <location>
        <begin position="1"/>
        <end position="18"/>
    </location>
</feature>
<feature type="compositionally biased region" description="Polar residues" evidence="1">
    <location>
        <begin position="338"/>
        <end position="349"/>
    </location>
</feature>
<evidence type="ECO:0000256" key="1">
    <source>
        <dbReference type="SAM" id="MobiDB-lite"/>
    </source>
</evidence>
<accession>A0A9P9DQU9</accession>
<feature type="region of interest" description="Disordered" evidence="1">
    <location>
        <begin position="1"/>
        <end position="115"/>
    </location>
</feature>